<evidence type="ECO:0000256" key="3">
    <source>
        <dbReference type="ARBA" id="ARBA00023163"/>
    </source>
</evidence>
<dbReference type="PANTHER" id="PTHR43280">
    <property type="entry name" value="ARAC-FAMILY TRANSCRIPTIONAL REGULATOR"/>
    <property type="match status" value="1"/>
</dbReference>
<feature type="modified residue" description="4-aspartylphosphate" evidence="4">
    <location>
        <position position="55"/>
    </location>
</feature>
<dbReference type="PROSITE" id="PS01124">
    <property type="entry name" value="HTH_ARAC_FAMILY_2"/>
    <property type="match status" value="1"/>
</dbReference>
<sequence>MFNLLVVDDEKFAVKGITQGIDWSDLPIGQIYEAYGAEEAKRILTACPIDVLISDIEMPDANGLKLQEWVKEQSPFTETVFLTGHANFDYAQKAIQLGSFNYLLKPVDHSQLKEIVAKAIHQIQSEKELLDFNKTYETYYKHWLNQLPILVERFWQEVLAGKIPLTQERLQAAFEMYGIPLNAQSLVIPVLISVEQWKEDLNARDEEIMGYALRKAGAEMILQEHPGCVILDQNGFHLVLLYVQDSPPVPTELDRRCYDYIQACNRFFHCSLSCYIGEKTPVTEINQVVGTLLRMERDNVVKVNCVLHQLRDEVPGSLLPAAPSITDWLLLYELGKLDELLLRIDELTARMQQGAVRSETLQALGYGLIHMVYHVGHKKGLSIQNMFPHDELQDIAAATRSLNQLRSWAIRVVSTGIEYMSRHHQDISAVVAKVQQYMNDHLHEEVSRDDIANFVHLNPAYLSRLFKKETGLSLSEYMLKIRMDKAQKLLIESNRKISSVAEVIGYSHFSHFAKMFKRVTGISPQEYRKKFQTNKS</sequence>
<dbReference type="InterPro" id="IPR009057">
    <property type="entry name" value="Homeodomain-like_sf"/>
</dbReference>
<dbReference type="InterPro" id="IPR018062">
    <property type="entry name" value="HTH_AraC-typ_CS"/>
</dbReference>
<protein>
    <recommendedName>
        <fullName evidence="9">AraC family transcriptional regulator</fullName>
    </recommendedName>
</protein>
<dbReference type="EMBL" id="JNVM01000006">
    <property type="protein sequence ID" value="KEQ26744.1"/>
    <property type="molecule type" value="Genomic_DNA"/>
</dbReference>
<evidence type="ECO:0000256" key="1">
    <source>
        <dbReference type="ARBA" id="ARBA00023015"/>
    </source>
</evidence>
<reference evidence="7 8" key="1">
    <citation type="submission" date="2014-06" db="EMBL/GenBank/DDBJ databases">
        <title>Draft genome sequence of Paenibacillus sp. MSt1.</title>
        <authorList>
            <person name="Aw Y.K."/>
            <person name="Ong K.S."/>
            <person name="Gan H.M."/>
            <person name="Lee S.M."/>
        </authorList>
    </citation>
    <scope>NUCLEOTIDE SEQUENCE [LARGE SCALE GENOMIC DNA]</scope>
    <source>
        <strain evidence="7 8">MSt1</strain>
    </source>
</reference>
<gene>
    <name evidence="7" type="ORF">ET33_33490</name>
</gene>
<keyword evidence="3" id="KW-0804">Transcription</keyword>
<evidence type="ECO:0000313" key="7">
    <source>
        <dbReference type="EMBL" id="KEQ26744.1"/>
    </source>
</evidence>
<evidence type="ECO:0000256" key="4">
    <source>
        <dbReference type="PROSITE-ProRule" id="PRU00169"/>
    </source>
</evidence>
<dbReference type="InterPro" id="IPR018060">
    <property type="entry name" value="HTH_AraC"/>
</dbReference>
<dbReference type="PRINTS" id="PR00032">
    <property type="entry name" value="HTHARAC"/>
</dbReference>
<dbReference type="RefSeq" id="WP_036679769.1">
    <property type="nucleotide sequence ID" value="NZ_JNVM01000006.1"/>
</dbReference>
<dbReference type="InterPro" id="IPR020449">
    <property type="entry name" value="Tscrpt_reg_AraC-type_HTH"/>
</dbReference>
<dbReference type="eggNOG" id="COG4753">
    <property type="taxonomic scope" value="Bacteria"/>
</dbReference>
<feature type="domain" description="Response regulatory" evidence="6">
    <location>
        <begin position="3"/>
        <end position="120"/>
    </location>
</feature>
<dbReference type="OrthoDB" id="1974963at2"/>
<keyword evidence="8" id="KW-1185">Reference proteome</keyword>
<dbReference type="InterPro" id="IPR011006">
    <property type="entry name" value="CheY-like_superfamily"/>
</dbReference>
<dbReference type="eggNOG" id="COG2207">
    <property type="taxonomic scope" value="Bacteria"/>
</dbReference>
<dbReference type="SMART" id="SM00342">
    <property type="entry name" value="HTH_ARAC"/>
    <property type="match status" value="1"/>
</dbReference>
<dbReference type="GO" id="GO:0003700">
    <property type="term" value="F:DNA-binding transcription factor activity"/>
    <property type="evidence" value="ECO:0007669"/>
    <property type="project" value="InterPro"/>
</dbReference>
<name>A0A081P7S1_9BACL</name>
<evidence type="ECO:0000259" key="6">
    <source>
        <dbReference type="PROSITE" id="PS50110"/>
    </source>
</evidence>
<dbReference type="AlphaFoldDB" id="A0A081P7S1"/>
<dbReference type="PANTHER" id="PTHR43280:SF34">
    <property type="entry name" value="ARAC-FAMILY TRANSCRIPTIONAL REGULATOR"/>
    <property type="match status" value="1"/>
</dbReference>
<dbReference type="InterPro" id="IPR001789">
    <property type="entry name" value="Sig_transdc_resp-reg_receiver"/>
</dbReference>
<dbReference type="PROSITE" id="PS50110">
    <property type="entry name" value="RESPONSE_REGULATORY"/>
    <property type="match status" value="1"/>
</dbReference>
<evidence type="ECO:0000313" key="8">
    <source>
        <dbReference type="Proteomes" id="UP000028123"/>
    </source>
</evidence>
<evidence type="ECO:0000256" key="2">
    <source>
        <dbReference type="ARBA" id="ARBA00023125"/>
    </source>
</evidence>
<dbReference type="SUPFAM" id="SSF52172">
    <property type="entry name" value="CheY-like"/>
    <property type="match status" value="1"/>
</dbReference>
<evidence type="ECO:0008006" key="9">
    <source>
        <dbReference type="Google" id="ProtNLM"/>
    </source>
</evidence>
<dbReference type="CDD" id="cd17536">
    <property type="entry name" value="REC_YesN-like"/>
    <property type="match status" value="1"/>
</dbReference>
<keyword evidence="2" id="KW-0238">DNA-binding</keyword>
<dbReference type="GO" id="GO:0043565">
    <property type="term" value="F:sequence-specific DNA binding"/>
    <property type="evidence" value="ECO:0007669"/>
    <property type="project" value="InterPro"/>
</dbReference>
<dbReference type="Gene3D" id="1.10.10.60">
    <property type="entry name" value="Homeodomain-like"/>
    <property type="match status" value="2"/>
</dbReference>
<dbReference type="Gene3D" id="3.40.50.2300">
    <property type="match status" value="1"/>
</dbReference>
<keyword evidence="1" id="KW-0805">Transcription regulation</keyword>
<dbReference type="GO" id="GO:0000160">
    <property type="term" value="P:phosphorelay signal transduction system"/>
    <property type="evidence" value="ECO:0007669"/>
    <property type="project" value="InterPro"/>
</dbReference>
<proteinExistence type="predicted"/>
<dbReference type="Pfam" id="PF12833">
    <property type="entry name" value="HTH_18"/>
    <property type="match status" value="1"/>
</dbReference>
<evidence type="ECO:0000259" key="5">
    <source>
        <dbReference type="PROSITE" id="PS01124"/>
    </source>
</evidence>
<keyword evidence="4" id="KW-0597">Phosphoprotein</keyword>
<dbReference type="PROSITE" id="PS00041">
    <property type="entry name" value="HTH_ARAC_FAMILY_1"/>
    <property type="match status" value="1"/>
</dbReference>
<organism evidence="7 8">
    <name type="scientific">Paenibacillus tyrfis</name>
    <dbReference type="NCBI Taxonomy" id="1501230"/>
    <lineage>
        <taxon>Bacteria</taxon>
        <taxon>Bacillati</taxon>
        <taxon>Bacillota</taxon>
        <taxon>Bacilli</taxon>
        <taxon>Bacillales</taxon>
        <taxon>Paenibacillaceae</taxon>
        <taxon>Paenibacillus</taxon>
    </lineage>
</organism>
<feature type="domain" description="HTH araC/xylS-type" evidence="5">
    <location>
        <begin position="432"/>
        <end position="530"/>
    </location>
</feature>
<comment type="caution">
    <text evidence="7">The sequence shown here is derived from an EMBL/GenBank/DDBJ whole genome shotgun (WGS) entry which is preliminary data.</text>
</comment>
<dbReference type="SMART" id="SM00448">
    <property type="entry name" value="REC"/>
    <property type="match status" value="1"/>
</dbReference>
<dbReference type="Pfam" id="PF00072">
    <property type="entry name" value="Response_reg"/>
    <property type="match status" value="1"/>
</dbReference>
<dbReference type="Proteomes" id="UP000028123">
    <property type="component" value="Unassembled WGS sequence"/>
</dbReference>
<dbReference type="SUPFAM" id="SSF46689">
    <property type="entry name" value="Homeodomain-like"/>
    <property type="match status" value="2"/>
</dbReference>
<accession>A0A081P7S1</accession>